<sequence length="453" mass="51802">MAASTKETSNNTSLKKSLLNNTSSFSFCTGKRRDGKDSESTYRMSSLDRVSLRQKYLDLSMSQNNARSNKETNNSFIKDFSTLIQSPYANNVPELRSASKEIIKKPSITSEENQKPQVLDGYVGFANLPNQVYRKAVKTGFDFTLMVVGQSGLANTLDQRKDLKKTVSVETTKVILSESGVNLALTVIDTPGFGDAVNNTNCWLAIREFIESKYEAYLNSETKVNRNITSDERVHCCLYFIQASGHGLKPLDVEFMKQLCDKVNIIPIIAKADTLTEEECVLFKEKVMQEIAEHMIKIYEFPDISEEDDEFQLNKSLKERVPFAVVGSNAVIEVNGKQVRGRRYPWGVVDIEDLTQNDFTALRKMVICTHLQDLKDVTHFVHYENYRFRKLSGLRTDGRYLNKNILIEIDKEKQKHDLKIRKLEAEVQQIFELKFYEKVQKLKDSEAAMTKKI</sequence>
<dbReference type="InterPro" id="IPR016491">
    <property type="entry name" value="Septin"/>
</dbReference>
<keyword evidence="4" id="KW-0175">Coiled coil</keyword>
<keyword evidence="11" id="KW-1185">Reference proteome</keyword>
<evidence type="ECO:0000256" key="7">
    <source>
        <dbReference type="PIRNR" id="PIRNR006698"/>
    </source>
</evidence>
<proteinExistence type="inferred from homology"/>
<keyword evidence="3 8" id="KW-0547">Nucleotide-binding</keyword>
<dbReference type="SUPFAM" id="SSF52540">
    <property type="entry name" value="P-loop containing nucleoside triphosphate hydrolases"/>
    <property type="match status" value="1"/>
</dbReference>
<comment type="caution">
    <text evidence="10">The sequence shown here is derived from an EMBL/GenBank/DDBJ whole genome shotgun (WGS) entry which is preliminary data.</text>
</comment>
<dbReference type="PROSITE" id="PS51719">
    <property type="entry name" value="G_SEPTIN"/>
    <property type="match status" value="1"/>
</dbReference>
<evidence type="ECO:0000256" key="4">
    <source>
        <dbReference type="ARBA" id="ARBA00023054"/>
    </source>
</evidence>
<accession>A0AAV8WVK0</accession>
<evidence type="ECO:0000256" key="8">
    <source>
        <dbReference type="RuleBase" id="RU004560"/>
    </source>
</evidence>
<gene>
    <name evidence="10" type="ORF">NQ314_016728</name>
</gene>
<dbReference type="Proteomes" id="UP001162156">
    <property type="component" value="Unassembled WGS sequence"/>
</dbReference>
<dbReference type="CDD" id="cd01850">
    <property type="entry name" value="CDC_Septin"/>
    <property type="match status" value="1"/>
</dbReference>
<evidence type="ECO:0000256" key="2">
    <source>
        <dbReference type="ARBA" id="ARBA00022618"/>
    </source>
</evidence>
<dbReference type="FunFam" id="3.40.50.300:FF:000162">
    <property type="entry name" value="septin-7 isoform X1"/>
    <property type="match status" value="1"/>
</dbReference>
<dbReference type="GO" id="GO:0005856">
    <property type="term" value="C:cytoskeleton"/>
    <property type="evidence" value="ECO:0007669"/>
    <property type="project" value="UniProtKB-ARBA"/>
</dbReference>
<dbReference type="PANTHER" id="PTHR18884">
    <property type="entry name" value="SEPTIN"/>
    <property type="match status" value="1"/>
</dbReference>
<dbReference type="InterPro" id="IPR027417">
    <property type="entry name" value="P-loop_NTPase"/>
</dbReference>
<dbReference type="EMBL" id="JANEYF010004659">
    <property type="protein sequence ID" value="KAJ8930469.1"/>
    <property type="molecule type" value="Genomic_DNA"/>
</dbReference>
<name>A0AAV8WVK0_9CUCU</name>
<comment type="subcellular location">
    <subcellularLocation>
        <location evidence="1">Cleavage furrow</location>
    </subcellularLocation>
</comment>
<reference evidence="10" key="1">
    <citation type="journal article" date="2023" name="Insect Mol. Biol.">
        <title>Genome sequencing provides insights into the evolution of gene families encoding plant cell wall-degrading enzymes in longhorned beetles.</title>
        <authorList>
            <person name="Shin N.R."/>
            <person name="Okamura Y."/>
            <person name="Kirsch R."/>
            <person name="Pauchet Y."/>
        </authorList>
    </citation>
    <scope>NUCLEOTIDE SEQUENCE</scope>
    <source>
        <strain evidence="10">RBIC_L_NR</strain>
    </source>
</reference>
<protein>
    <recommendedName>
        <fullName evidence="7">Septin</fullName>
    </recommendedName>
</protein>
<keyword evidence="6" id="KW-0131">Cell cycle</keyword>
<comment type="similarity">
    <text evidence="7 8">Belongs to the TRAFAC class TrmE-Era-EngA-EngB-Septin-like GTPase superfamily. Septin GTPase family.</text>
</comment>
<evidence type="ECO:0000259" key="9">
    <source>
        <dbReference type="PROSITE" id="PS51719"/>
    </source>
</evidence>
<dbReference type="GO" id="GO:0005525">
    <property type="term" value="F:GTP binding"/>
    <property type="evidence" value="ECO:0007669"/>
    <property type="project" value="UniProtKB-UniRule"/>
</dbReference>
<evidence type="ECO:0000256" key="5">
    <source>
        <dbReference type="ARBA" id="ARBA00023134"/>
    </source>
</evidence>
<keyword evidence="2" id="KW-0132">Cell division</keyword>
<keyword evidence="5 8" id="KW-0342">GTP-binding</keyword>
<evidence type="ECO:0000256" key="1">
    <source>
        <dbReference type="ARBA" id="ARBA00004626"/>
    </source>
</evidence>
<feature type="domain" description="Septin-type G" evidence="9">
    <location>
        <begin position="109"/>
        <end position="393"/>
    </location>
</feature>
<dbReference type="Pfam" id="PF00735">
    <property type="entry name" value="Septin"/>
    <property type="match status" value="1"/>
</dbReference>
<dbReference type="Gene3D" id="3.40.50.300">
    <property type="entry name" value="P-loop containing nucleotide triphosphate hydrolases"/>
    <property type="match status" value="1"/>
</dbReference>
<organism evidence="10 11">
    <name type="scientific">Rhamnusium bicolor</name>
    <dbReference type="NCBI Taxonomy" id="1586634"/>
    <lineage>
        <taxon>Eukaryota</taxon>
        <taxon>Metazoa</taxon>
        <taxon>Ecdysozoa</taxon>
        <taxon>Arthropoda</taxon>
        <taxon>Hexapoda</taxon>
        <taxon>Insecta</taxon>
        <taxon>Pterygota</taxon>
        <taxon>Neoptera</taxon>
        <taxon>Endopterygota</taxon>
        <taxon>Coleoptera</taxon>
        <taxon>Polyphaga</taxon>
        <taxon>Cucujiformia</taxon>
        <taxon>Chrysomeloidea</taxon>
        <taxon>Cerambycidae</taxon>
        <taxon>Lepturinae</taxon>
        <taxon>Rhagiini</taxon>
        <taxon>Rhamnusium</taxon>
    </lineage>
</organism>
<dbReference type="GO" id="GO:0051301">
    <property type="term" value="P:cell division"/>
    <property type="evidence" value="ECO:0007669"/>
    <property type="project" value="UniProtKB-KW"/>
</dbReference>
<evidence type="ECO:0000256" key="3">
    <source>
        <dbReference type="ARBA" id="ARBA00022741"/>
    </source>
</evidence>
<evidence type="ECO:0000256" key="6">
    <source>
        <dbReference type="ARBA" id="ARBA00023306"/>
    </source>
</evidence>
<dbReference type="PIRSF" id="PIRSF006698">
    <property type="entry name" value="Septin"/>
    <property type="match status" value="1"/>
</dbReference>
<dbReference type="AlphaFoldDB" id="A0AAV8WVK0"/>
<evidence type="ECO:0000313" key="11">
    <source>
        <dbReference type="Proteomes" id="UP001162156"/>
    </source>
</evidence>
<evidence type="ECO:0000313" key="10">
    <source>
        <dbReference type="EMBL" id="KAJ8930469.1"/>
    </source>
</evidence>
<dbReference type="InterPro" id="IPR030379">
    <property type="entry name" value="G_SEPTIN_dom"/>
</dbReference>
<dbReference type="GO" id="GO:0032154">
    <property type="term" value="C:cleavage furrow"/>
    <property type="evidence" value="ECO:0007669"/>
    <property type="project" value="UniProtKB-SubCell"/>
</dbReference>